<accession>A0AAV9BHE8</accession>
<name>A0AAV9BHE8_ACOGR</name>
<sequence>MLKGLEGHEIDTCASLNENMINHSTFHNSSDAEGSCLEGSYAEGLGLEGTELRKCRFKMLRLCLDYPSDLKACVLGRLVLRGLIFMGPFGGVFKSTQRLKGN</sequence>
<keyword evidence="2" id="KW-1185">Reference proteome</keyword>
<organism evidence="1 2">
    <name type="scientific">Acorus gramineus</name>
    <name type="common">Dwarf sweet flag</name>
    <dbReference type="NCBI Taxonomy" id="55184"/>
    <lineage>
        <taxon>Eukaryota</taxon>
        <taxon>Viridiplantae</taxon>
        <taxon>Streptophyta</taxon>
        <taxon>Embryophyta</taxon>
        <taxon>Tracheophyta</taxon>
        <taxon>Spermatophyta</taxon>
        <taxon>Magnoliopsida</taxon>
        <taxon>Liliopsida</taxon>
        <taxon>Acoraceae</taxon>
        <taxon>Acorus</taxon>
    </lineage>
</organism>
<dbReference type="AlphaFoldDB" id="A0AAV9BHE8"/>
<dbReference type="Proteomes" id="UP001179952">
    <property type="component" value="Unassembled WGS sequence"/>
</dbReference>
<dbReference type="EMBL" id="JAUJYN010000003">
    <property type="protein sequence ID" value="KAK1275724.1"/>
    <property type="molecule type" value="Genomic_DNA"/>
</dbReference>
<comment type="caution">
    <text evidence="1">The sequence shown here is derived from an EMBL/GenBank/DDBJ whole genome shotgun (WGS) entry which is preliminary data.</text>
</comment>
<gene>
    <name evidence="1" type="ORF">QJS04_geneDACA001636</name>
</gene>
<reference evidence="1" key="1">
    <citation type="journal article" date="2023" name="Nat. Commun.">
        <title>Diploid and tetraploid genomes of Acorus and the evolution of monocots.</title>
        <authorList>
            <person name="Ma L."/>
            <person name="Liu K.W."/>
            <person name="Li Z."/>
            <person name="Hsiao Y.Y."/>
            <person name="Qi Y."/>
            <person name="Fu T."/>
            <person name="Tang G.D."/>
            <person name="Zhang D."/>
            <person name="Sun W.H."/>
            <person name="Liu D.K."/>
            <person name="Li Y."/>
            <person name="Chen G.Z."/>
            <person name="Liu X.D."/>
            <person name="Liao X.Y."/>
            <person name="Jiang Y.T."/>
            <person name="Yu X."/>
            <person name="Hao Y."/>
            <person name="Huang J."/>
            <person name="Zhao X.W."/>
            <person name="Ke S."/>
            <person name="Chen Y.Y."/>
            <person name="Wu W.L."/>
            <person name="Hsu J.L."/>
            <person name="Lin Y.F."/>
            <person name="Huang M.D."/>
            <person name="Li C.Y."/>
            <person name="Huang L."/>
            <person name="Wang Z.W."/>
            <person name="Zhao X."/>
            <person name="Zhong W.Y."/>
            <person name="Peng D.H."/>
            <person name="Ahmad S."/>
            <person name="Lan S."/>
            <person name="Zhang J.S."/>
            <person name="Tsai W.C."/>
            <person name="Van de Peer Y."/>
            <person name="Liu Z.J."/>
        </authorList>
    </citation>
    <scope>NUCLEOTIDE SEQUENCE</scope>
    <source>
        <strain evidence="1">SCP</strain>
    </source>
</reference>
<evidence type="ECO:0000313" key="1">
    <source>
        <dbReference type="EMBL" id="KAK1275724.1"/>
    </source>
</evidence>
<evidence type="ECO:0000313" key="2">
    <source>
        <dbReference type="Proteomes" id="UP001179952"/>
    </source>
</evidence>
<proteinExistence type="predicted"/>
<protein>
    <submittedName>
        <fullName evidence="1">Uncharacterized protein</fullName>
    </submittedName>
</protein>
<reference evidence="1" key="2">
    <citation type="submission" date="2023-06" db="EMBL/GenBank/DDBJ databases">
        <authorList>
            <person name="Ma L."/>
            <person name="Liu K.-W."/>
            <person name="Li Z."/>
            <person name="Hsiao Y.-Y."/>
            <person name="Qi Y."/>
            <person name="Fu T."/>
            <person name="Tang G."/>
            <person name="Zhang D."/>
            <person name="Sun W.-H."/>
            <person name="Liu D.-K."/>
            <person name="Li Y."/>
            <person name="Chen G.-Z."/>
            <person name="Liu X.-D."/>
            <person name="Liao X.-Y."/>
            <person name="Jiang Y.-T."/>
            <person name="Yu X."/>
            <person name="Hao Y."/>
            <person name="Huang J."/>
            <person name="Zhao X.-W."/>
            <person name="Ke S."/>
            <person name="Chen Y.-Y."/>
            <person name="Wu W.-L."/>
            <person name="Hsu J.-L."/>
            <person name="Lin Y.-F."/>
            <person name="Huang M.-D."/>
            <person name="Li C.-Y."/>
            <person name="Huang L."/>
            <person name="Wang Z.-W."/>
            <person name="Zhao X."/>
            <person name="Zhong W.-Y."/>
            <person name="Peng D.-H."/>
            <person name="Ahmad S."/>
            <person name="Lan S."/>
            <person name="Zhang J.-S."/>
            <person name="Tsai W.-C."/>
            <person name="Van De Peer Y."/>
            <person name="Liu Z.-J."/>
        </authorList>
    </citation>
    <scope>NUCLEOTIDE SEQUENCE</scope>
    <source>
        <strain evidence="1">SCP</strain>
        <tissue evidence="1">Leaves</tissue>
    </source>
</reference>